<organism evidence="3 4">
    <name type="scientific">Cylicostephanus goldi</name>
    <name type="common">Nematode worm</name>
    <dbReference type="NCBI Taxonomy" id="71465"/>
    <lineage>
        <taxon>Eukaryota</taxon>
        <taxon>Metazoa</taxon>
        <taxon>Ecdysozoa</taxon>
        <taxon>Nematoda</taxon>
        <taxon>Chromadorea</taxon>
        <taxon>Rhabditida</taxon>
        <taxon>Rhabditina</taxon>
        <taxon>Rhabditomorpha</taxon>
        <taxon>Strongyloidea</taxon>
        <taxon>Strongylidae</taxon>
        <taxon>Cylicostephanus</taxon>
    </lineage>
</organism>
<evidence type="ECO:0000313" key="3">
    <source>
        <dbReference type="EMBL" id="VDN35519.1"/>
    </source>
</evidence>
<accession>A0A3P7R2B5</accession>
<evidence type="ECO:0000313" key="4">
    <source>
        <dbReference type="Proteomes" id="UP000271889"/>
    </source>
</evidence>
<feature type="compositionally biased region" description="Basic and acidic residues" evidence="2">
    <location>
        <begin position="1"/>
        <end position="19"/>
    </location>
</feature>
<feature type="compositionally biased region" description="Basic and acidic residues" evidence="2">
    <location>
        <begin position="26"/>
        <end position="38"/>
    </location>
</feature>
<keyword evidence="4" id="KW-1185">Reference proteome</keyword>
<keyword evidence="1" id="KW-0175">Coiled coil</keyword>
<feature type="coiled-coil region" evidence="1">
    <location>
        <begin position="38"/>
        <end position="86"/>
    </location>
</feature>
<dbReference type="OrthoDB" id="5839705at2759"/>
<sequence length="166" mass="19480">MDLNKENDLQDDHAKELEQLRTASARSEESSLEKGRRMEQLQFDYDEAMEKVRTLADEKAAGDAEVLRLQEELSRKQNELVSLRIKEANTAALYSEAKYKITTLEKAMEERSRVTQIETASFEIKKTAILMESEEVGFLLLHKRKRRTHRQCLCVMRQNQRFSRLE</sequence>
<name>A0A3P7R2B5_CYLGO</name>
<evidence type="ECO:0000256" key="1">
    <source>
        <dbReference type="SAM" id="Coils"/>
    </source>
</evidence>
<proteinExistence type="predicted"/>
<evidence type="ECO:0000256" key="2">
    <source>
        <dbReference type="SAM" id="MobiDB-lite"/>
    </source>
</evidence>
<gene>
    <name evidence="3" type="ORF">CGOC_LOCUS12951</name>
</gene>
<dbReference type="Proteomes" id="UP000271889">
    <property type="component" value="Unassembled WGS sequence"/>
</dbReference>
<dbReference type="EMBL" id="UYRV01127087">
    <property type="protein sequence ID" value="VDN35519.1"/>
    <property type="molecule type" value="Genomic_DNA"/>
</dbReference>
<reference evidence="3 4" key="1">
    <citation type="submission" date="2018-11" db="EMBL/GenBank/DDBJ databases">
        <authorList>
            <consortium name="Pathogen Informatics"/>
        </authorList>
    </citation>
    <scope>NUCLEOTIDE SEQUENCE [LARGE SCALE GENOMIC DNA]</scope>
</reference>
<protein>
    <submittedName>
        <fullName evidence="3">Uncharacterized protein</fullName>
    </submittedName>
</protein>
<dbReference type="AlphaFoldDB" id="A0A3P7R2B5"/>
<feature type="region of interest" description="Disordered" evidence="2">
    <location>
        <begin position="1"/>
        <end position="38"/>
    </location>
</feature>